<dbReference type="Pfam" id="PF12680">
    <property type="entry name" value="SnoaL_2"/>
    <property type="match status" value="1"/>
</dbReference>
<evidence type="ECO:0000313" key="3">
    <source>
        <dbReference type="Proteomes" id="UP000295217"/>
    </source>
</evidence>
<dbReference type="InterPro" id="IPR032710">
    <property type="entry name" value="NTF2-like_dom_sf"/>
</dbReference>
<accession>A0A4R5AH66</accession>
<proteinExistence type="predicted"/>
<protein>
    <submittedName>
        <fullName evidence="2">Nuclear transport factor 2 family protein</fullName>
    </submittedName>
</protein>
<dbReference type="AlphaFoldDB" id="A0A4R5AH66"/>
<reference evidence="2 3" key="1">
    <citation type="submission" date="2019-02" db="EMBL/GenBank/DDBJ databases">
        <title>Draft genome sequences of novel Actinobacteria.</title>
        <authorList>
            <person name="Sahin N."/>
            <person name="Ay H."/>
            <person name="Saygin H."/>
        </authorList>
    </citation>
    <scope>NUCLEOTIDE SEQUENCE [LARGE SCALE GENOMIC DNA]</scope>
    <source>
        <strain evidence="2 3">8K307</strain>
    </source>
</reference>
<dbReference type="RefSeq" id="WP_132102752.1">
    <property type="nucleotide sequence ID" value="NZ_SMLB01000008.1"/>
</dbReference>
<gene>
    <name evidence="2" type="ORF">E1262_08800</name>
</gene>
<comment type="caution">
    <text evidence="2">The sequence shown here is derived from an EMBL/GenBank/DDBJ whole genome shotgun (WGS) entry which is preliminary data.</text>
</comment>
<sequence>MSKEERNIELARQACSHLEARFVESQSQRDGFGPLDYSHFLGLLADDVVFHVPCPANTPYYGGEFTGKSAVTKLFLEDDAEIVADLRVERRPEYVATGDRVVVLTAYSYTITKTNTLAENKEIALVLDFRDGLIQRAIEIQDMSEWSLAYSR</sequence>
<keyword evidence="3" id="KW-1185">Reference proteome</keyword>
<evidence type="ECO:0000259" key="1">
    <source>
        <dbReference type="Pfam" id="PF12680"/>
    </source>
</evidence>
<dbReference type="OrthoDB" id="5189508at2"/>
<evidence type="ECO:0000313" key="2">
    <source>
        <dbReference type="EMBL" id="TDD70736.1"/>
    </source>
</evidence>
<dbReference type="EMBL" id="SMLB01000008">
    <property type="protein sequence ID" value="TDD70736.1"/>
    <property type="molecule type" value="Genomic_DNA"/>
</dbReference>
<feature type="domain" description="SnoaL-like" evidence="1">
    <location>
        <begin position="35"/>
        <end position="136"/>
    </location>
</feature>
<dbReference type="Gene3D" id="3.10.450.50">
    <property type="match status" value="1"/>
</dbReference>
<organism evidence="2 3">
    <name type="scientific">Jiangella aurantiaca</name>
    <dbReference type="NCBI Taxonomy" id="2530373"/>
    <lineage>
        <taxon>Bacteria</taxon>
        <taxon>Bacillati</taxon>
        <taxon>Actinomycetota</taxon>
        <taxon>Actinomycetes</taxon>
        <taxon>Jiangellales</taxon>
        <taxon>Jiangellaceae</taxon>
        <taxon>Jiangella</taxon>
    </lineage>
</organism>
<name>A0A4R5AH66_9ACTN</name>
<dbReference type="InterPro" id="IPR037401">
    <property type="entry name" value="SnoaL-like"/>
</dbReference>
<dbReference type="Proteomes" id="UP000295217">
    <property type="component" value="Unassembled WGS sequence"/>
</dbReference>
<dbReference type="SUPFAM" id="SSF54427">
    <property type="entry name" value="NTF2-like"/>
    <property type="match status" value="1"/>
</dbReference>